<protein>
    <submittedName>
        <fullName evidence="2">DUF4192 family protein</fullName>
    </submittedName>
</protein>
<feature type="compositionally biased region" description="Low complexity" evidence="1">
    <location>
        <begin position="166"/>
        <end position="182"/>
    </location>
</feature>
<dbReference type="Proteomes" id="UP000294621">
    <property type="component" value="Unassembled WGS sequence"/>
</dbReference>
<dbReference type="RefSeq" id="WP_133350920.1">
    <property type="nucleotide sequence ID" value="NZ_SMZQ01000009.1"/>
</dbReference>
<sequence length="439" mass="46162">MTAPEQLRITGPEDVLGYIPHSLGYWPKGSLVVITMQGKRLGATLRLDLPAGPVLANPGRYLSTVRGYLEADTEADGTLVAIFTGGAAASASATYGHFLAELDSILSAAMPVREAWYVGTDYWREAYCIDATCCPFPGRPLQEILDSPLNAEMVYRGSSVGPAPEPQSAPAQSNSAQSTSAQSPPPHGATARTVPSLHRVAVLEAEAGWAGELDLRRGSRAQLLAVLDLWEAVLARPQGEPWLPEVERDAFLRASLLIPGWRDAVLVMAVAGKNAAEAGAAVFGIVKDGTDLRPVSPPVPFPAADPPSVLQRPFPAPVHAVADHGVAGVKANSPAGANPGYADVLMGVQPDVPDWATLDALDVVLEHLAAVGGPAAAAALTLRGWISWCRGRGSYAAAHFASALEVQPGYRFAELLLELVGRGAICGWAGRKEAAWQKF</sequence>
<dbReference type="STRING" id="683150.G205_18884"/>
<dbReference type="Pfam" id="PF13830">
    <property type="entry name" value="DUF4192"/>
    <property type="match status" value="2"/>
</dbReference>
<dbReference type="AlphaFoldDB" id="A0A4R5XTA9"/>
<organism evidence="2 3">
    <name type="scientific">Arthrobacter nitrophenolicus</name>
    <dbReference type="NCBI Taxonomy" id="683150"/>
    <lineage>
        <taxon>Bacteria</taxon>
        <taxon>Bacillati</taxon>
        <taxon>Actinomycetota</taxon>
        <taxon>Actinomycetes</taxon>
        <taxon>Micrococcales</taxon>
        <taxon>Micrococcaceae</taxon>
        <taxon>Arthrobacter</taxon>
    </lineage>
</organism>
<dbReference type="OrthoDB" id="4954868at2"/>
<proteinExistence type="predicted"/>
<evidence type="ECO:0000256" key="1">
    <source>
        <dbReference type="SAM" id="MobiDB-lite"/>
    </source>
</evidence>
<evidence type="ECO:0000313" key="2">
    <source>
        <dbReference type="EMBL" id="TDL34136.1"/>
    </source>
</evidence>
<gene>
    <name evidence="2" type="ORF">E2R57_16710</name>
</gene>
<dbReference type="EMBL" id="SMZQ01000009">
    <property type="protein sequence ID" value="TDL34136.1"/>
    <property type="molecule type" value="Genomic_DNA"/>
</dbReference>
<accession>A0A4R5XTA9</accession>
<evidence type="ECO:0000313" key="3">
    <source>
        <dbReference type="Proteomes" id="UP000294621"/>
    </source>
</evidence>
<reference evidence="2 3" key="1">
    <citation type="submission" date="2019-03" db="EMBL/GenBank/DDBJ databases">
        <title>Genome Sequencing and Assembly of Various Microbes Isolated from Partially Reclaimed Soil and Acid Mine Drainage (AMD) Site.</title>
        <authorList>
            <person name="Steinbock B."/>
            <person name="Bechtold R."/>
            <person name="Sevigny J.L."/>
            <person name="Thomas D."/>
            <person name="Cuthill L.R."/>
            <person name="Aveiro Johannsen E.J."/>
            <person name="Thomas K."/>
            <person name="Ghosh A."/>
        </authorList>
    </citation>
    <scope>NUCLEOTIDE SEQUENCE [LARGE SCALE GENOMIC DNA]</scope>
    <source>
        <strain evidence="2 3">S-A1</strain>
    </source>
</reference>
<feature type="region of interest" description="Disordered" evidence="1">
    <location>
        <begin position="156"/>
        <end position="192"/>
    </location>
</feature>
<name>A0A4R5XTA9_9MICC</name>
<dbReference type="InterPro" id="IPR025447">
    <property type="entry name" value="DUF4192"/>
</dbReference>
<comment type="caution">
    <text evidence="2">The sequence shown here is derived from an EMBL/GenBank/DDBJ whole genome shotgun (WGS) entry which is preliminary data.</text>
</comment>